<dbReference type="InterPro" id="IPR036400">
    <property type="entry name" value="Cyt_B5-like_heme/steroid_sf"/>
</dbReference>
<gene>
    <name evidence="2" type="ORF">TCAL_15698</name>
</gene>
<organism evidence="2 3">
    <name type="scientific">Tigriopus californicus</name>
    <name type="common">Marine copepod</name>
    <dbReference type="NCBI Taxonomy" id="6832"/>
    <lineage>
        <taxon>Eukaryota</taxon>
        <taxon>Metazoa</taxon>
        <taxon>Ecdysozoa</taxon>
        <taxon>Arthropoda</taxon>
        <taxon>Crustacea</taxon>
        <taxon>Multicrustacea</taxon>
        <taxon>Hexanauplia</taxon>
        <taxon>Copepoda</taxon>
        <taxon>Harpacticoida</taxon>
        <taxon>Harpacticidae</taxon>
        <taxon>Tigriopus</taxon>
    </lineage>
</organism>
<evidence type="ECO:0000313" key="2">
    <source>
        <dbReference type="EMBL" id="TRY72979.1"/>
    </source>
</evidence>
<dbReference type="PANTHER" id="PTHR10281:SF106">
    <property type="entry name" value="IP06960P-RELATED"/>
    <property type="match status" value="1"/>
</dbReference>
<feature type="non-terminal residue" evidence="2">
    <location>
        <position position="185"/>
    </location>
</feature>
<keyword evidence="1" id="KW-0812">Transmembrane</keyword>
<reference evidence="2 3" key="1">
    <citation type="journal article" date="2018" name="Nat. Ecol. Evol.">
        <title>Genomic signatures of mitonuclear coevolution across populations of Tigriopus californicus.</title>
        <authorList>
            <person name="Barreto F.S."/>
            <person name="Watson E.T."/>
            <person name="Lima T.G."/>
            <person name="Willett C.S."/>
            <person name="Edmands S."/>
            <person name="Li W."/>
            <person name="Burton R.S."/>
        </authorList>
    </citation>
    <scope>NUCLEOTIDE SEQUENCE [LARGE SCALE GENOMIC DNA]</scope>
    <source>
        <strain evidence="2 3">San Diego</strain>
    </source>
</reference>
<keyword evidence="1" id="KW-1133">Transmembrane helix</keyword>
<dbReference type="SUPFAM" id="SSF55856">
    <property type="entry name" value="Cytochrome b5-like heme/steroid binding domain"/>
    <property type="match status" value="2"/>
</dbReference>
<evidence type="ECO:0000256" key="1">
    <source>
        <dbReference type="SAM" id="Phobius"/>
    </source>
</evidence>
<proteinExistence type="predicted"/>
<comment type="caution">
    <text evidence="2">The sequence shown here is derived from an EMBL/GenBank/DDBJ whole genome shotgun (WGS) entry which is preliminary data.</text>
</comment>
<dbReference type="EMBL" id="VCGU01000007">
    <property type="protein sequence ID" value="TRY72979.1"/>
    <property type="molecule type" value="Genomic_DNA"/>
</dbReference>
<evidence type="ECO:0000313" key="3">
    <source>
        <dbReference type="Proteomes" id="UP000318571"/>
    </source>
</evidence>
<dbReference type="GO" id="GO:0016020">
    <property type="term" value="C:membrane"/>
    <property type="evidence" value="ECO:0007669"/>
    <property type="project" value="TreeGrafter"/>
</dbReference>
<name>A0A553P5M2_TIGCA</name>
<accession>A0A553P5M2</accession>
<feature type="transmembrane region" description="Helical" evidence="1">
    <location>
        <begin position="20"/>
        <end position="44"/>
    </location>
</feature>
<sequence length="185" mass="20348">MSEPTPTEETMANSDSGWMSWFTAELTGSPVNCILLVAIVYLLYKIFKSDEGLPGKCIMASVLNLKYRFISQSADFHPIEPPSSHEKRDFTLKELKELGDGTSGEGRILVAVNGKVYDVTKGKRFYGPVPGPSTPIEPPVPPMKKRDFTLKELKELGDGTSGEGRILVAVNGKVYDVTKGKRFYG</sequence>
<dbReference type="Gene3D" id="3.10.120.10">
    <property type="entry name" value="Cytochrome b5-like heme/steroid binding domain"/>
    <property type="match status" value="2"/>
</dbReference>
<dbReference type="GO" id="GO:0005783">
    <property type="term" value="C:endoplasmic reticulum"/>
    <property type="evidence" value="ECO:0007669"/>
    <property type="project" value="TreeGrafter"/>
</dbReference>
<dbReference type="STRING" id="6832.A0A553P5M2"/>
<dbReference type="Proteomes" id="UP000318571">
    <property type="component" value="Chromosome 3"/>
</dbReference>
<keyword evidence="1" id="KW-0472">Membrane</keyword>
<keyword evidence="3" id="KW-1185">Reference proteome</keyword>
<protein>
    <submittedName>
        <fullName evidence="2">Uncharacterized protein</fullName>
    </submittedName>
</protein>
<dbReference type="AlphaFoldDB" id="A0A553P5M2"/>
<dbReference type="PANTHER" id="PTHR10281">
    <property type="entry name" value="MEMBRANE-ASSOCIATED PROGESTERONE RECEPTOR COMPONENT-RELATED"/>
    <property type="match status" value="1"/>
</dbReference>
<dbReference type="InterPro" id="IPR050577">
    <property type="entry name" value="MAPR/NEUFC/NENF-like"/>
</dbReference>